<proteinExistence type="predicted"/>
<keyword evidence="2" id="KW-1185">Reference proteome</keyword>
<reference evidence="1 2" key="1">
    <citation type="submission" date="2022-12" db="EMBL/GenBank/DDBJ databases">
        <title>Chromosome-scale assembly of the Ensete ventricosum genome.</title>
        <authorList>
            <person name="Dussert Y."/>
            <person name="Stocks J."/>
            <person name="Wendawek A."/>
            <person name="Woldeyes F."/>
            <person name="Nichols R.A."/>
            <person name="Borrell J.S."/>
        </authorList>
    </citation>
    <scope>NUCLEOTIDE SEQUENCE [LARGE SCALE GENOMIC DNA]</scope>
    <source>
        <strain evidence="2">cv. Maze</strain>
        <tissue evidence="1">Seeds</tissue>
    </source>
</reference>
<organism evidence="1 2">
    <name type="scientific">Ensete ventricosum</name>
    <name type="common">Abyssinian banana</name>
    <name type="synonym">Musa ensete</name>
    <dbReference type="NCBI Taxonomy" id="4639"/>
    <lineage>
        <taxon>Eukaryota</taxon>
        <taxon>Viridiplantae</taxon>
        <taxon>Streptophyta</taxon>
        <taxon>Embryophyta</taxon>
        <taxon>Tracheophyta</taxon>
        <taxon>Spermatophyta</taxon>
        <taxon>Magnoliopsida</taxon>
        <taxon>Liliopsida</taxon>
        <taxon>Zingiberales</taxon>
        <taxon>Musaceae</taxon>
        <taxon>Ensete</taxon>
    </lineage>
</organism>
<accession>A0AAV8RIK7</accession>
<sequence>MVQTRGCVELSIFDIATLMRKCHGASSLQIPQLCQIKMEVSPYPRGGSTHRLLRFRLRLRLRLHPSCRPMWCGGTSHADIPKADQCVSACNIG</sequence>
<evidence type="ECO:0000313" key="2">
    <source>
        <dbReference type="Proteomes" id="UP001222027"/>
    </source>
</evidence>
<dbReference type="Proteomes" id="UP001222027">
    <property type="component" value="Unassembled WGS sequence"/>
</dbReference>
<protein>
    <submittedName>
        <fullName evidence="1">Uncharacterized protein</fullName>
    </submittedName>
</protein>
<gene>
    <name evidence="1" type="ORF">OPV22_005218</name>
</gene>
<comment type="caution">
    <text evidence="1">The sequence shown here is derived from an EMBL/GenBank/DDBJ whole genome shotgun (WGS) entry which is preliminary data.</text>
</comment>
<name>A0AAV8RIK7_ENSVE</name>
<dbReference type="EMBL" id="JAQQAF010000002">
    <property type="protein sequence ID" value="KAJ8504332.1"/>
    <property type="molecule type" value="Genomic_DNA"/>
</dbReference>
<evidence type="ECO:0000313" key="1">
    <source>
        <dbReference type="EMBL" id="KAJ8504332.1"/>
    </source>
</evidence>
<dbReference type="AlphaFoldDB" id="A0AAV8RIK7"/>